<dbReference type="KEGG" id="mol:YLM1_0383"/>
<sequence>MASLNNKKLKKLLKSKSRLKIENNPDLFYREFLKSELYIPVVAMEKEDSLKDGDTLDLQIGFFDEENGDRNIYLFTDTNELEKAAYPIKSIAVNMMELSIILSQFDAEFNYIVINPYSIDSYKIDFNEFLDRNNF</sequence>
<reference evidence="2 3" key="1">
    <citation type="journal article" date="2016" name="Genome Announc.">
        <title>Draft Genome Sequence of the Rumen Methanogen Methanobrevibacter olleyae YLM1.</title>
        <authorList>
            <person name="Kelly W.J."/>
            <person name="Li D."/>
            <person name="Lambie S.C."/>
            <person name="Cox F."/>
            <person name="Attwood G.T."/>
            <person name="Altermann E."/>
            <person name="Leahy S.C."/>
        </authorList>
    </citation>
    <scope>NUCLEOTIDE SEQUENCE [LARGE SCALE GENOMIC DNA]</scope>
    <source>
        <strain evidence="2 3">YLM1</strain>
    </source>
</reference>
<dbReference type="AlphaFoldDB" id="A0A126QXQ7"/>
<evidence type="ECO:0000313" key="3">
    <source>
        <dbReference type="Proteomes" id="UP000066376"/>
    </source>
</evidence>
<dbReference type="InterPro" id="IPR009839">
    <property type="entry name" value="SseB_N"/>
</dbReference>
<organism evidence="2 3">
    <name type="scientific">Methanobrevibacter olleyae</name>
    <dbReference type="NCBI Taxonomy" id="294671"/>
    <lineage>
        <taxon>Archaea</taxon>
        <taxon>Methanobacteriati</taxon>
        <taxon>Methanobacteriota</taxon>
        <taxon>Methanomada group</taxon>
        <taxon>Methanobacteria</taxon>
        <taxon>Methanobacteriales</taxon>
        <taxon>Methanobacteriaceae</taxon>
        <taxon>Methanobrevibacter</taxon>
    </lineage>
</organism>
<dbReference type="Pfam" id="PF07179">
    <property type="entry name" value="SseB"/>
    <property type="match status" value="1"/>
</dbReference>
<dbReference type="STRING" id="294671.YLM1_0383"/>
<dbReference type="PATRIC" id="fig|294671.3.peg.387"/>
<feature type="domain" description="SseB protein N-terminal" evidence="1">
    <location>
        <begin position="22"/>
        <end position="119"/>
    </location>
</feature>
<protein>
    <recommendedName>
        <fullName evidence="1">SseB protein N-terminal domain-containing protein</fullName>
    </recommendedName>
</protein>
<gene>
    <name evidence="2" type="ORF">YLM1_0383</name>
</gene>
<dbReference type="RefSeq" id="WP_067145772.1">
    <property type="nucleotide sequence ID" value="NZ_CP014265.1"/>
</dbReference>
<name>A0A126QXQ7_METOL</name>
<accession>A0A126QXQ7</accession>
<dbReference type="EMBL" id="CP014265">
    <property type="protein sequence ID" value="AMK14943.1"/>
    <property type="molecule type" value="Genomic_DNA"/>
</dbReference>
<evidence type="ECO:0000259" key="1">
    <source>
        <dbReference type="Pfam" id="PF07179"/>
    </source>
</evidence>
<keyword evidence="3" id="KW-1185">Reference proteome</keyword>
<reference evidence="3" key="2">
    <citation type="submission" date="2016-02" db="EMBL/GenBank/DDBJ databases">
        <title>The draft genome sequence of the rumen methanogen Methanobrevibacter olleyae YLM1.</title>
        <authorList>
            <consortium name="New Zealand Agricultural Greenhouse Gas Research Centre/Pastoral Greenhouse Gas Research Consortium"/>
            <person name="Kelly W.J."/>
            <person name="Li D."/>
            <person name="Lambie S.C."/>
            <person name="Attwood G.T."/>
            <person name="Altermann E."/>
            <person name="Leahy S.C."/>
        </authorList>
    </citation>
    <scope>NUCLEOTIDE SEQUENCE [LARGE SCALE GENOMIC DNA]</scope>
    <source>
        <strain evidence="3">YLM1</strain>
    </source>
</reference>
<dbReference type="GeneID" id="28488680"/>
<evidence type="ECO:0000313" key="2">
    <source>
        <dbReference type="EMBL" id="AMK14943.1"/>
    </source>
</evidence>
<dbReference type="Proteomes" id="UP000066376">
    <property type="component" value="Chromosome"/>
</dbReference>
<proteinExistence type="predicted"/>